<dbReference type="EMBL" id="AP014936">
    <property type="protein sequence ID" value="BAU47897.1"/>
    <property type="molecule type" value="Genomic_DNA"/>
</dbReference>
<keyword evidence="1" id="KW-0143">Chaperone</keyword>
<evidence type="ECO:0000256" key="3">
    <source>
        <dbReference type="SAM" id="Phobius"/>
    </source>
</evidence>
<feature type="transmembrane region" description="Helical" evidence="3">
    <location>
        <begin position="119"/>
        <end position="140"/>
    </location>
</feature>
<protein>
    <submittedName>
        <fullName evidence="5">Molecular chaperone DnaJ</fullName>
    </submittedName>
</protein>
<evidence type="ECO:0000313" key="6">
    <source>
        <dbReference type="Proteomes" id="UP000218899"/>
    </source>
</evidence>
<organism evidence="5 6">
    <name type="scientific">Sulfurifustis variabilis</name>
    <dbReference type="NCBI Taxonomy" id="1675686"/>
    <lineage>
        <taxon>Bacteria</taxon>
        <taxon>Pseudomonadati</taxon>
        <taxon>Pseudomonadota</taxon>
        <taxon>Gammaproteobacteria</taxon>
        <taxon>Acidiferrobacterales</taxon>
        <taxon>Acidiferrobacteraceae</taxon>
        <taxon>Sulfurifustis</taxon>
    </lineage>
</organism>
<proteinExistence type="predicted"/>
<keyword evidence="3" id="KW-0812">Transmembrane</keyword>
<evidence type="ECO:0000256" key="2">
    <source>
        <dbReference type="SAM" id="MobiDB-lite"/>
    </source>
</evidence>
<name>A0A1B4VDF9_9GAMM</name>
<gene>
    <name evidence="5" type="ORF">SVA_1330</name>
</gene>
<dbReference type="Gene3D" id="1.10.287.110">
    <property type="entry name" value="DnaJ domain"/>
    <property type="match status" value="1"/>
</dbReference>
<dbReference type="PROSITE" id="PS50076">
    <property type="entry name" value="DNAJ_2"/>
    <property type="match status" value="1"/>
</dbReference>
<dbReference type="RefSeq" id="WP_096460442.1">
    <property type="nucleotide sequence ID" value="NZ_AP014936.1"/>
</dbReference>
<keyword evidence="3" id="KW-0472">Membrane</keyword>
<dbReference type="CDD" id="cd06257">
    <property type="entry name" value="DnaJ"/>
    <property type="match status" value="1"/>
</dbReference>
<dbReference type="Pfam" id="PF00226">
    <property type="entry name" value="DnaJ"/>
    <property type="match status" value="1"/>
</dbReference>
<evidence type="ECO:0000256" key="1">
    <source>
        <dbReference type="ARBA" id="ARBA00023186"/>
    </source>
</evidence>
<dbReference type="PRINTS" id="PR00625">
    <property type="entry name" value="JDOMAIN"/>
</dbReference>
<dbReference type="InterPro" id="IPR001623">
    <property type="entry name" value="DnaJ_domain"/>
</dbReference>
<sequence length="288" mass="31966">MDNEFIDDYRLLGISPGADWKELRAAYRERIRAWHPDRFQGDDRARAEAENRSKAINQSYRKLAGYHRRHGCLPLSAETGSDLADAVSAVEQGGDRGPADTAPNLQPGRFAGALRRPGIFWAAIGLLLLVPYSAVVLVPATEDDETGSTSVAPLPREATNDADPGDERYFTVGSRIGDVYAVQGVPTKTEKDVWHYHTSRVYFEDGAVVHWEATSEHPLKARGDLDPLHSQTAAFTYGFTKAQVRAIQGEPVNETDRAWDYGVSRVYFENDRVVGWSESPINPLRAKP</sequence>
<keyword evidence="3" id="KW-1133">Transmembrane helix</keyword>
<feature type="domain" description="J" evidence="4">
    <location>
        <begin position="7"/>
        <end position="68"/>
    </location>
</feature>
<dbReference type="AlphaFoldDB" id="A0A1B4VDF9"/>
<dbReference type="InterPro" id="IPR036869">
    <property type="entry name" value="J_dom_sf"/>
</dbReference>
<evidence type="ECO:0000313" key="5">
    <source>
        <dbReference type="EMBL" id="BAU47897.1"/>
    </source>
</evidence>
<dbReference type="OrthoDB" id="6028181at2"/>
<evidence type="ECO:0000259" key="4">
    <source>
        <dbReference type="PROSITE" id="PS50076"/>
    </source>
</evidence>
<accession>A0A1B4VDF9</accession>
<keyword evidence="6" id="KW-1185">Reference proteome</keyword>
<feature type="region of interest" description="Disordered" evidence="2">
    <location>
        <begin position="144"/>
        <end position="167"/>
    </location>
</feature>
<dbReference type="Proteomes" id="UP000218899">
    <property type="component" value="Chromosome"/>
</dbReference>
<dbReference type="KEGG" id="sva:SVA_1330"/>
<dbReference type="SMART" id="SM00271">
    <property type="entry name" value="DnaJ"/>
    <property type="match status" value="1"/>
</dbReference>
<dbReference type="SUPFAM" id="SSF46565">
    <property type="entry name" value="Chaperone J-domain"/>
    <property type="match status" value="1"/>
</dbReference>
<reference evidence="5 6" key="1">
    <citation type="submission" date="2015-08" db="EMBL/GenBank/DDBJ databases">
        <title>Complete genome sequence of Sulfurifustis variabilis.</title>
        <authorList>
            <person name="Miura A."/>
            <person name="Kojima H."/>
            <person name="Fukui M."/>
        </authorList>
    </citation>
    <scope>NUCLEOTIDE SEQUENCE [LARGE SCALE GENOMIC DNA]</scope>
    <source>
        <strain evidence="6">skN76</strain>
    </source>
</reference>